<dbReference type="EMBL" id="NUMG01000022">
    <property type="protein sequence ID" value="PGU00243.1"/>
    <property type="molecule type" value="Genomic_DNA"/>
</dbReference>
<gene>
    <name evidence="1" type="ORF">COD19_16455</name>
</gene>
<reference evidence="1 2" key="1">
    <citation type="submission" date="2017-09" db="EMBL/GenBank/DDBJ databases">
        <title>Large-scale bioinformatics analysis of Bacillus genomes uncovers conserved roles of natural products in bacterial physiology.</title>
        <authorList>
            <consortium name="Agbiome Team Llc"/>
            <person name="Bleich R.M."/>
            <person name="Grubbs K.J."/>
            <person name="Santa Maria K.C."/>
            <person name="Allen S.E."/>
            <person name="Farag S."/>
            <person name="Shank E.A."/>
            <person name="Bowers A."/>
        </authorList>
    </citation>
    <scope>NUCLEOTIDE SEQUENCE [LARGE SCALE GENOMIC DNA]</scope>
    <source>
        <strain evidence="1 2">AFS040105</strain>
    </source>
</reference>
<comment type="caution">
    <text evidence="1">The sequence shown here is derived from an EMBL/GenBank/DDBJ whole genome shotgun (WGS) entry which is preliminary data.</text>
</comment>
<evidence type="ECO:0000313" key="2">
    <source>
        <dbReference type="Proteomes" id="UP000225766"/>
    </source>
</evidence>
<organism evidence="1 2">
    <name type="scientific">Bacillus cereus</name>
    <dbReference type="NCBI Taxonomy" id="1396"/>
    <lineage>
        <taxon>Bacteria</taxon>
        <taxon>Bacillati</taxon>
        <taxon>Bacillota</taxon>
        <taxon>Bacilli</taxon>
        <taxon>Bacillales</taxon>
        <taxon>Bacillaceae</taxon>
        <taxon>Bacillus</taxon>
        <taxon>Bacillus cereus group</taxon>
    </lineage>
</organism>
<dbReference type="AlphaFoldDB" id="A0A2C1LP52"/>
<dbReference type="SUPFAM" id="SSF53335">
    <property type="entry name" value="S-adenosyl-L-methionine-dependent methyltransferases"/>
    <property type="match status" value="1"/>
</dbReference>
<dbReference type="InterPro" id="IPR029063">
    <property type="entry name" value="SAM-dependent_MTases_sf"/>
</dbReference>
<sequence>MLRKNIEEILTESEQNGWGYEGMALSRNSLIHLCLRLEDQEKVYHILELGGGQSTLFWKYLSSSGLLKIKVTTLEHDKDWATQLSTRVEDLENITVYSQTLKQITDEEWEKIFSHPQSAHLDWESYGKSVPQNQYNFFGIHNAFYAEVDQLALEQQSFDIMILDGPHGNGRSLAYPLFCNFLKSDALLLIDDFDHYPFLEDLHKIFHYEEIHRQAVGEKRWVLVQLQGRK</sequence>
<dbReference type="RefSeq" id="WP_088229840.1">
    <property type="nucleotide sequence ID" value="NZ_JARXKI010000004.1"/>
</dbReference>
<accession>A0A2C1LP52</accession>
<dbReference type="Gene3D" id="3.40.50.150">
    <property type="entry name" value="Vaccinia Virus protein VP39"/>
    <property type="match status" value="1"/>
</dbReference>
<dbReference type="Proteomes" id="UP000225766">
    <property type="component" value="Unassembled WGS sequence"/>
</dbReference>
<name>A0A2C1LP52_BACCE</name>
<protein>
    <recommendedName>
        <fullName evidence="3">Class I SAM-dependent methyltransferase</fullName>
    </recommendedName>
</protein>
<dbReference type="OrthoDB" id="2379727at2"/>
<evidence type="ECO:0000313" key="1">
    <source>
        <dbReference type="EMBL" id="PGU00243.1"/>
    </source>
</evidence>
<proteinExistence type="predicted"/>
<evidence type="ECO:0008006" key="3">
    <source>
        <dbReference type="Google" id="ProtNLM"/>
    </source>
</evidence>